<organism evidence="8 9">
    <name type="scientific">Paenibacillus profundus</name>
    <dbReference type="NCBI Taxonomy" id="1173085"/>
    <lineage>
        <taxon>Bacteria</taxon>
        <taxon>Bacillati</taxon>
        <taxon>Bacillota</taxon>
        <taxon>Bacilli</taxon>
        <taxon>Bacillales</taxon>
        <taxon>Paenibacillaceae</taxon>
        <taxon>Paenibacillus</taxon>
    </lineage>
</organism>
<dbReference type="GO" id="GO:0008662">
    <property type="term" value="F:1-phosphofructokinase activity"/>
    <property type="evidence" value="ECO:0007669"/>
    <property type="project" value="UniProtKB-EC"/>
</dbReference>
<accession>A0ABS8YKR7</accession>
<keyword evidence="3 6" id="KW-0547">Nucleotide-binding</keyword>
<keyword evidence="4" id="KW-0418">Kinase</keyword>
<dbReference type="PIRSF" id="PIRSF000535">
    <property type="entry name" value="1PFK/6PFK/LacC"/>
    <property type="match status" value="1"/>
</dbReference>
<keyword evidence="5 6" id="KW-0067">ATP-binding</keyword>
<evidence type="ECO:0000256" key="4">
    <source>
        <dbReference type="ARBA" id="ARBA00022777"/>
    </source>
</evidence>
<dbReference type="PRINTS" id="PR00990">
    <property type="entry name" value="RIBOKINASE"/>
</dbReference>
<gene>
    <name evidence="8" type="primary">pfkB</name>
    <name evidence="8" type="ORF">LQV63_16625</name>
</gene>
<comment type="similarity">
    <text evidence="1">Belongs to the carbohydrate kinase pfkB family.</text>
</comment>
<dbReference type="InterPro" id="IPR002139">
    <property type="entry name" value="Ribo/fructo_kinase"/>
</dbReference>
<evidence type="ECO:0000313" key="9">
    <source>
        <dbReference type="Proteomes" id="UP001199916"/>
    </source>
</evidence>
<dbReference type="Gene3D" id="3.40.1190.20">
    <property type="match status" value="1"/>
</dbReference>
<dbReference type="InterPro" id="IPR022463">
    <property type="entry name" value="1-PFruKinase"/>
</dbReference>
<proteinExistence type="inferred from homology"/>
<evidence type="ECO:0000259" key="7">
    <source>
        <dbReference type="Pfam" id="PF00294"/>
    </source>
</evidence>
<dbReference type="Pfam" id="PF00294">
    <property type="entry name" value="PfkB"/>
    <property type="match status" value="1"/>
</dbReference>
<dbReference type="EMBL" id="JAJNBZ010000013">
    <property type="protein sequence ID" value="MCE5170931.1"/>
    <property type="molecule type" value="Genomic_DNA"/>
</dbReference>
<evidence type="ECO:0000256" key="3">
    <source>
        <dbReference type="ARBA" id="ARBA00022741"/>
    </source>
</evidence>
<comment type="catalytic activity">
    <reaction evidence="6">
        <text>D-tagatofuranose 6-phosphate + ATP = D-tagatofuranose 1,6-bisphosphate + ADP + H(+)</text>
        <dbReference type="Rhea" id="RHEA:12420"/>
        <dbReference type="ChEBI" id="CHEBI:15378"/>
        <dbReference type="ChEBI" id="CHEBI:30616"/>
        <dbReference type="ChEBI" id="CHEBI:58694"/>
        <dbReference type="ChEBI" id="CHEBI:58695"/>
        <dbReference type="ChEBI" id="CHEBI:456216"/>
        <dbReference type="EC" id="2.7.1.144"/>
    </reaction>
</comment>
<dbReference type="PANTHER" id="PTHR46566:SF2">
    <property type="entry name" value="ATP-DEPENDENT 6-PHOSPHOFRUCTOKINASE ISOZYME 2"/>
    <property type="match status" value="1"/>
</dbReference>
<dbReference type="CDD" id="cd01164">
    <property type="entry name" value="FruK_PfkB_like"/>
    <property type="match status" value="1"/>
</dbReference>
<evidence type="ECO:0000256" key="5">
    <source>
        <dbReference type="ARBA" id="ARBA00022840"/>
    </source>
</evidence>
<keyword evidence="9" id="KW-1185">Reference proteome</keyword>
<dbReference type="InterPro" id="IPR029056">
    <property type="entry name" value="Ribokinase-like"/>
</dbReference>
<comment type="caution">
    <text evidence="8">The sequence shown here is derived from an EMBL/GenBank/DDBJ whole genome shotgun (WGS) entry which is preliminary data.</text>
</comment>
<dbReference type="Proteomes" id="UP001199916">
    <property type="component" value="Unassembled WGS sequence"/>
</dbReference>
<feature type="domain" description="Carbohydrate kinase PfkB" evidence="7">
    <location>
        <begin position="17"/>
        <end position="285"/>
    </location>
</feature>
<name>A0ABS8YKR7_9BACL</name>
<dbReference type="EC" id="2.7.1.144" evidence="6"/>
<dbReference type="PANTHER" id="PTHR46566">
    <property type="entry name" value="1-PHOSPHOFRUCTOKINASE-RELATED"/>
    <property type="match status" value="1"/>
</dbReference>
<dbReference type="SUPFAM" id="SSF53613">
    <property type="entry name" value="Ribokinase-like"/>
    <property type="match status" value="1"/>
</dbReference>
<reference evidence="8 9" key="1">
    <citation type="submission" date="2021-11" db="EMBL/GenBank/DDBJ databases">
        <title>Draft genome sequence of Paenibacillus profundus YoMME, a new Gram-positive bacteria with exoelectrogenic properties.</title>
        <authorList>
            <person name="Hubenova Y."/>
            <person name="Hubenova E."/>
            <person name="Manasiev Y."/>
            <person name="Peykov S."/>
            <person name="Mitov M."/>
        </authorList>
    </citation>
    <scope>NUCLEOTIDE SEQUENCE [LARGE SCALE GENOMIC DNA]</scope>
    <source>
        <strain evidence="8 9">YoMME</strain>
    </source>
</reference>
<evidence type="ECO:0000313" key="8">
    <source>
        <dbReference type="EMBL" id="MCE5170931.1"/>
    </source>
</evidence>
<evidence type="ECO:0000256" key="6">
    <source>
        <dbReference type="PIRNR" id="PIRNR000535"/>
    </source>
</evidence>
<evidence type="ECO:0000256" key="2">
    <source>
        <dbReference type="ARBA" id="ARBA00022679"/>
    </source>
</evidence>
<keyword evidence="6" id="KW-0423">Lactose metabolism</keyword>
<keyword evidence="2 6" id="KW-0808">Transferase</keyword>
<dbReference type="InterPro" id="IPR017583">
    <property type="entry name" value="Tagatose/fructose_Pkinase"/>
</dbReference>
<dbReference type="InterPro" id="IPR011611">
    <property type="entry name" value="PfkB_dom"/>
</dbReference>
<dbReference type="RefSeq" id="WP_233697544.1">
    <property type="nucleotide sequence ID" value="NZ_JAJNBZ010000013.1"/>
</dbReference>
<dbReference type="NCBIfam" id="TIGR03168">
    <property type="entry name" value="1-PFK"/>
    <property type="match status" value="1"/>
</dbReference>
<dbReference type="NCBIfam" id="TIGR03828">
    <property type="entry name" value="pfkB"/>
    <property type="match status" value="1"/>
</dbReference>
<protein>
    <recommendedName>
        <fullName evidence="6">Tagatose-6-phosphate kinase</fullName>
        <ecNumber evidence="6">2.7.1.144</ecNumber>
    </recommendedName>
</protein>
<comment type="pathway">
    <text evidence="6">Carbohydrate metabolism; D-tagatose 6-phosphate degradation; D-glyceraldehyde 3-phosphate and glycerone phosphate from D-tagatose 6-phosphate: step 1/2.</text>
</comment>
<evidence type="ECO:0000256" key="1">
    <source>
        <dbReference type="ARBA" id="ARBA00005380"/>
    </source>
</evidence>
<comment type="similarity">
    <text evidence="6">Belongs to the carbohydrate kinase PfkB family. LacC subfamily.</text>
</comment>
<sequence length="310" mass="32559">MITTVTLNAAIDKTYIIPGFNLNSLHRAEQMNATAGGKGINVARVIRTLGEDVIATGFVAGFNGMAISEKLRQEGIPSDFITVEGESRLCLNVIDPEGGTQTELLEAGPSIPAEAIESMKERIAKLASHSSHVVFSGSLPKGCQLGLYAELITIARGAGAIPVLDTSGEALVEGIAARPYLIKPNEHEVVKLTDGNAEEEDDIKSALLRLAKQGIANVVVSLGERGALSAMDKQLFRVSIPRIDAVNAVGSGDSMVAGLVVADKRALPAEERLKLGAACGTANALMPSAGMVRLEDVEALKQQIQVETLL</sequence>